<dbReference type="Pfam" id="PF00083">
    <property type="entry name" value="Sugar_tr"/>
    <property type="match status" value="1"/>
</dbReference>
<dbReference type="InterPro" id="IPR050549">
    <property type="entry name" value="MFS_Trehalose_Transporter"/>
</dbReference>
<feature type="transmembrane region" description="Helical" evidence="8">
    <location>
        <begin position="388"/>
        <end position="411"/>
    </location>
</feature>
<keyword evidence="4" id="KW-0762">Sugar transport</keyword>
<feature type="domain" description="Major facilitator superfamily (MFS) profile" evidence="9">
    <location>
        <begin position="19"/>
        <end position="443"/>
    </location>
</feature>
<keyword evidence="11" id="KW-1185">Reference proteome</keyword>
<feature type="transmembrane region" description="Helical" evidence="8">
    <location>
        <begin position="252"/>
        <end position="273"/>
    </location>
</feature>
<organism evidence="10 11">
    <name type="scientific">Psylliodes chrysocephalus</name>
    <dbReference type="NCBI Taxonomy" id="3402493"/>
    <lineage>
        <taxon>Eukaryota</taxon>
        <taxon>Metazoa</taxon>
        <taxon>Ecdysozoa</taxon>
        <taxon>Arthropoda</taxon>
        <taxon>Hexapoda</taxon>
        <taxon>Insecta</taxon>
        <taxon>Pterygota</taxon>
        <taxon>Neoptera</taxon>
        <taxon>Endopterygota</taxon>
        <taxon>Coleoptera</taxon>
        <taxon>Polyphaga</taxon>
        <taxon>Cucujiformia</taxon>
        <taxon>Chrysomeloidea</taxon>
        <taxon>Chrysomelidae</taxon>
        <taxon>Galerucinae</taxon>
        <taxon>Alticini</taxon>
        <taxon>Psylliodes</taxon>
    </lineage>
</organism>
<dbReference type="InterPro" id="IPR005829">
    <property type="entry name" value="Sugar_transporter_CS"/>
</dbReference>
<evidence type="ECO:0000259" key="9">
    <source>
        <dbReference type="PROSITE" id="PS50850"/>
    </source>
</evidence>
<protein>
    <recommendedName>
        <fullName evidence="9">Major facilitator superfamily (MFS) profile domain-containing protein</fullName>
    </recommendedName>
</protein>
<name>A0A9P0G916_9CUCU</name>
<feature type="transmembrane region" description="Helical" evidence="8">
    <location>
        <begin position="88"/>
        <end position="106"/>
    </location>
</feature>
<dbReference type="FunFam" id="1.20.1250.20:FF:000218">
    <property type="entry name" value="facilitated trehalose transporter Tret1"/>
    <property type="match status" value="1"/>
</dbReference>
<gene>
    <name evidence="10" type="ORF">PSYICH_LOCUS2971</name>
</gene>
<dbReference type="OrthoDB" id="6133115at2759"/>
<dbReference type="Gene3D" id="1.20.1250.20">
    <property type="entry name" value="MFS general substrate transporter like domains"/>
    <property type="match status" value="1"/>
</dbReference>
<evidence type="ECO:0000256" key="6">
    <source>
        <dbReference type="ARBA" id="ARBA00022989"/>
    </source>
</evidence>
<feature type="transmembrane region" description="Helical" evidence="8">
    <location>
        <begin position="146"/>
        <end position="168"/>
    </location>
</feature>
<feature type="transmembrane region" description="Helical" evidence="8">
    <location>
        <begin position="352"/>
        <end position="376"/>
    </location>
</feature>
<feature type="transmembrane region" description="Helical" evidence="8">
    <location>
        <begin position="58"/>
        <end position="76"/>
    </location>
</feature>
<dbReference type="InterPro" id="IPR020846">
    <property type="entry name" value="MFS_dom"/>
</dbReference>
<keyword evidence="5 8" id="KW-0812">Transmembrane</keyword>
<feature type="transmembrane region" description="Helical" evidence="8">
    <location>
        <begin position="14"/>
        <end position="36"/>
    </location>
</feature>
<dbReference type="GO" id="GO:0005886">
    <property type="term" value="C:plasma membrane"/>
    <property type="evidence" value="ECO:0007669"/>
    <property type="project" value="UniProtKB-SubCell"/>
</dbReference>
<evidence type="ECO:0000256" key="7">
    <source>
        <dbReference type="ARBA" id="ARBA00023136"/>
    </source>
</evidence>
<feature type="transmembrane region" description="Helical" evidence="8">
    <location>
        <begin position="174"/>
        <end position="191"/>
    </location>
</feature>
<keyword evidence="3" id="KW-1003">Cell membrane</keyword>
<keyword evidence="7 8" id="KW-0472">Membrane</keyword>
<evidence type="ECO:0000256" key="3">
    <source>
        <dbReference type="ARBA" id="ARBA00022475"/>
    </source>
</evidence>
<sequence>MKEVIEGPKFKSRLYQYTAAFGVNLGILSVGLHYGWPSAALPILLSGNYAFKLTPDEASWLVAMIPMTSLIGDILAASTINKIGRKKLILFCALPLTISWILIAVADSQINLFVSRVIAGITDGVLFTVVPPYLAEIADADIRGFIAGTFMMTLSLGLLLVNVMLYFLSISTTAYISSIFTIFMLIILPNLPDSPYYFMLSQKDDEARKSLRKLRGKWDVSEEMKRIGKGIEEDGEEGKIKDLIRNKTYRKCLLLSLLLTLTQHLSGILPIQSYAETLFIETKEFLNPGTANIIYYLIFFLASIASLVLADRAGRRPLVLFAAGTAAASQLANGVFLYIKTSTDIDTSKIDFLQLLFISTYTIAYCSGLHLTPVVITTEIFPSNMKGIALCVINIVFSFASTICIKLFAWFTTHFGVYVPFFLFSACAFVGFGLVFRFLPETKLKTMEEIQTELRGKKNVPEKITFLEDNKL</sequence>
<dbReference type="GO" id="GO:0022857">
    <property type="term" value="F:transmembrane transporter activity"/>
    <property type="evidence" value="ECO:0007669"/>
    <property type="project" value="InterPro"/>
</dbReference>
<evidence type="ECO:0000256" key="4">
    <source>
        <dbReference type="ARBA" id="ARBA00022597"/>
    </source>
</evidence>
<dbReference type="PROSITE" id="PS00217">
    <property type="entry name" value="SUGAR_TRANSPORT_2"/>
    <property type="match status" value="1"/>
</dbReference>
<evidence type="ECO:0000256" key="8">
    <source>
        <dbReference type="SAM" id="Phobius"/>
    </source>
</evidence>
<feature type="transmembrane region" description="Helical" evidence="8">
    <location>
        <begin position="112"/>
        <end position="134"/>
    </location>
</feature>
<evidence type="ECO:0000313" key="10">
    <source>
        <dbReference type="EMBL" id="CAH1101360.1"/>
    </source>
</evidence>
<feature type="transmembrane region" description="Helical" evidence="8">
    <location>
        <begin position="417"/>
        <end position="439"/>
    </location>
</feature>
<accession>A0A9P0G916</accession>
<dbReference type="InterPro" id="IPR036259">
    <property type="entry name" value="MFS_trans_sf"/>
</dbReference>
<dbReference type="PROSITE" id="PS00216">
    <property type="entry name" value="SUGAR_TRANSPORT_1"/>
    <property type="match status" value="1"/>
</dbReference>
<dbReference type="PANTHER" id="PTHR48021">
    <property type="match status" value="1"/>
</dbReference>
<evidence type="ECO:0000256" key="5">
    <source>
        <dbReference type="ARBA" id="ARBA00022692"/>
    </source>
</evidence>
<feature type="transmembrane region" description="Helical" evidence="8">
    <location>
        <begin position="293"/>
        <end position="310"/>
    </location>
</feature>
<dbReference type="Proteomes" id="UP001153636">
    <property type="component" value="Chromosome 11"/>
</dbReference>
<feature type="transmembrane region" description="Helical" evidence="8">
    <location>
        <begin position="317"/>
        <end position="340"/>
    </location>
</feature>
<dbReference type="AlphaFoldDB" id="A0A9P0G916"/>
<dbReference type="SUPFAM" id="SSF103473">
    <property type="entry name" value="MFS general substrate transporter"/>
    <property type="match status" value="1"/>
</dbReference>
<keyword evidence="6 8" id="KW-1133">Transmembrane helix</keyword>
<evidence type="ECO:0000256" key="1">
    <source>
        <dbReference type="ARBA" id="ARBA00004651"/>
    </source>
</evidence>
<keyword evidence="2" id="KW-0813">Transport</keyword>
<reference evidence="10" key="1">
    <citation type="submission" date="2022-01" db="EMBL/GenBank/DDBJ databases">
        <authorList>
            <person name="King R."/>
        </authorList>
    </citation>
    <scope>NUCLEOTIDE SEQUENCE</scope>
</reference>
<comment type="subcellular location">
    <subcellularLocation>
        <location evidence="1">Cell membrane</location>
        <topology evidence="1">Multi-pass membrane protein</topology>
    </subcellularLocation>
</comment>
<dbReference type="PANTHER" id="PTHR48021:SF46">
    <property type="entry name" value="MAJOR FACILITATOR SUPERFAMILY (MFS) PROFILE DOMAIN-CONTAINING PROTEIN"/>
    <property type="match status" value="1"/>
</dbReference>
<evidence type="ECO:0000313" key="11">
    <source>
        <dbReference type="Proteomes" id="UP001153636"/>
    </source>
</evidence>
<dbReference type="InterPro" id="IPR005828">
    <property type="entry name" value="MFS_sugar_transport-like"/>
</dbReference>
<dbReference type="PROSITE" id="PS50850">
    <property type="entry name" value="MFS"/>
    <property type="match status" value="1"/>
</dbReference>
<proteinExistence type="predicted"/>
<dbReference type="EMBL" id="OV651823">
    <property type="protein sequence ID" value="CAH1101360.1"/>
    <property type="molecule type" value="Genomic_DNA"/>
</dbReference>
<evidence type="ECO:0000256" key="2">
    <source>
        <dbReference type="ARBA" id="ARBA00022448"/>
    </source>
</evidence>